<feature type="region of interest" description="Disordered" evidence="1">
    <location>
        <begin position="18"/>
        <end position="52"/>
    </location>
</feature>
<evidence type="ECO:0000256" key="1">
    <source>
        <dbReference type="SAM" id="MobiDB-lite"/>
    </source>
</evidence>
<evidence type="ECO:0000313" key="3">
    <source>
        <dbReference type="Proteomes" id="UP000223875"/>
    </source>
</evidence>
<sequence length="52" mass="5652">MSATSWARSRCYCTRRCETRGSPQGGLRVSSQPLKESEPCVNPPSTPTSPPN</sequence>
<reference evidence="2 3" key="1">
    <citation type="submission" date="2015-01" db="EMBL/GenBank/DDBJ databases">
        <title>Genomic characterization of bacteriophage ITL-1, lytic for Rasltonia solanacearum.</title>
        <authorList>
            <person name="Hernandez-Romano J."/>
            <person name="Martinez-Barnetche J."/>
            <person name="Tellez-Sosa J.M."/>
            <person name="Gomez-Barreto R.E."/>
            <person name="Teran-Leon I."/>
            <person name="Serrano-Plancarte R."/>
            <person name="Zavala-Padilla G."/>
            <person name="Estrada-Carrillo M."/>
        </authorList>
    </citation>
    <scope>NUCLEOTIDE SEQUENCE [LARGE SCALE GENOMIC DNA]</scope>
</reference>
<evidence type="ECO:0000313" key="2">
    <source>
        <dbReference type="EMBL" id="AJT60807.1"/>
    </source>
</evidence>
<accession>A0A0U1ZDK7</accession>
<feature type="compositionally biased region" description="Pro residues" evidence="1">
    <location>
        <begin position="41"/>
        <end position="52"/>
    </location>
</feature>
<dbReference type="GeneID" id="54975106"/>
<organism evidence="2 3">
    <name type="scientific">Ralstonia phage phiITL-1</name>
    <dbReference type="NCBI Taxonomy" id="1597967"/>
    <lineage>
        <taxon>Viruses</taxon>
        <taxon>Duplodnaviria</taxon>
        <taxon>Heunggongvirae</taxon>
        <taxon>Uroviricota</taxon>
        <taxon>Caudoviricetes</taxon>
        <taxon>Autographivirales</taxon>
        <taxon>Autotranscriptaviridae</taxon>
        <taxon>Serkorvirus</taxon>
        <taxon>Serkorvirus ITL1</taxon>
    </lineage>
</organism>
<dbReference type="EMBL" id="KP343639">
    <property type="protein sequence ID" value="AJT60807.1"/>
    <property type="molecule type" value="Genomic_DNA"/>
</dbReference>
<dbReference type="KEGG" id="vg:54975106"/>
<dbReference type="RefSeq" id="YP_009785060.1">
    <property type="nucleotide sequence ID" value="NC_047751.1"/>
</dbReference>
<dbReference type="Proteomes" id="UP000223875">
    <property type="component" value="Segment"/>
</dbReference>
<keyword evidence="3" id="KW-1185">Reference proteome</keyword>
<name>A0A0U1ZDK7_9CAUD</name>
<proteinExistence type="predicted"/>
<protein>
    <submittedName>
        <fullName evidence="2">Uncharacterized protein</fullName>
    </submittedName>
</protein>